<dbReference type="AlphaFoldDB" id="A0A2S8GTZ0"/>
<organism evidence="2 3">
    <name type="scientific">Blastopirellula marina</name>
    <dbReference type="NCBI Taxonomy" id="124"/>
    <lineage>
        <taxon>Bacteria</taxon>
        <taxon>Pseudomonadati</taxon>
        <taxon>Planctomycetota</taxon>
        <taxon>Planctomycetia</taxon>
        <taxon>Pirellulales</taxon>
        <taxon>Pirellulaceae</taxon>
        <taxon>Blastopirellula</taxon>
    </lineage>
</organism>
<feature type="transmembrane region" description="Helical" evidence="1">
    <location>
        <begin position="91"/>
        <end position="110"/>
    </location>
</feature>
<keyword evidence="1" id="KW-0472">Membrane</keyword>
<dbReference type="Proteomes" id="UP000237819">
    <property type="component" value="Unassembled WGS sequence"/>
</dbReference>
<sequence>MRSQLGVVGMDRQSSIVSPEVRGICLSLAAGGTALLATAAVTACVVRLAWPLAEPLPAGAALAVALVTAGWCASIRAAWLAASPRDLGTNLHGLIAVVPFCSAILIARAVTLHPLSDFSTFLLWFATLAQEGITLSLFVSTLGGDTIAAWLSPAAIPPEEAEPVAPIAEIASIESPIAEEPELDADATEEEEELPTLASHVSQKLVRAIDSDEHQVHGLVRATFQPGQRHAYLHIGFCPPLPAVPYVELHQLEGTEVQIKTGQVLTNGVRFDLKVRETPQESLQPVFEFMATCPVETSPLREAG</sequence>
<dbReference type="OrthoDB" id="292635at2"/>
<gene>
    <name evidence="2" type="ORF">C5Y93_02315</name>
</gene>
<evidence type="ECO:0000313" key="3">
    <source>
        <dbReference type="Proteomes" id="UP000237819"/>
    </source>
</evidence>
<feature type="transmembrane region" description="Helical" evidence="1">
    <location>
        <begin position="21"/>
        <end position="50"/>
    </location>
</feature>
<accession>A0A2S8GTZ0</accession>
<comment type="caution">
    <text evidence="2">The sequence shown here is derived from an EMBL/GenBank/DDBJ whole genome shotgun (WGS) entry which is preliminary data.</text>
</comment>
<dbReference type="EMBL" id="PUHZ01000003">
    <property type="protein sequence ID" value="PQO47893.1"/>
    <property type="molecule type" value="Genomic_DNA"/>
</dbReference>
<keyword evidence="1" id="KW-0812">Transmembrane</keyword>
<protein>
    <submittedName>
        <fullName evidence="2">Uncharacterized protein</fullName>
    </submittedName>
</protein>
<proteinExistence type="predicted"/>
<feature type="transmembrane region" description="Helical" evidence="1">
    <location>
        <begin position="56"/>
        <end position="79"/>
    </location>
</feature>
<evidence type="ECO:0000256" key="1">
    <source>
        <dbReference type="SAM" id="Phobius"/>
    </source>
</evidence>
<keyword evidence="1" id="KW-1133">Transmembrane helix</keyword>
<reference evidence="2 3" key="1">
    <citation type="submission" date="2018-02" db="EMBL/GenBank/DDBJ databases">
        <title>Comparative genomes isolates from brazilian mangrove.</title>
        <authorList>
            <person name="Araujo J.E."/>
            <person name="Taketani R.G."/>
            <person name="Silva M.C.P."/>
            <person name="Loureco M.V."/>
            <person name="Andreote F.D."/>
        </authorList>
    </citation>
    <scope>NUCLEOTIDE SEQUENCE [LARGE SCALE GENOMIC DNA]</scope>
    <source>
        <strain evidence="2 3">Nap-Phe MGV</strain>
    </source>
</reference>
<evidence type="ECO:0000313" key="2">
    <source>
        <dbReference type="EMBL" id="PQO47893.1"/>
    </source>
</evidence>
<dbReference type="RefSeq" id="WP_105333765.1">
    <property type="nucleotide sequence ID" value="NZ_PUHZ01000003.1"/>
</dbReference>
<name>A0A2S8GTZ0_9BACT</name>